<dbReference type="GO" id="GO:0005507">
    <property type="term" value="F:copper ion binding"/>
    <property type="evidence" value="ECO:0007669"/>
    <property type="project" value="InterPro"/>
</dbReference>
<dbReference type="NCBIfam" id="NF003465">
    <property type="entry name" value="PRK05089.1"/>
    <property type="match status" value="1"/>
</dbReference>
<reference evidence="7" key="1">
    <citation type="submission" date="2018-06" db="EMBL/GenBank/DDBJ databases">
        <authorList>
            <person name="Zhirakovskaya E."/>
        </authorList>
    </citation>
    <scope>NUCLEOTIDE SEQUENCE</scope>
</reference>
<evidence type="ECO:0000256" key="6">
    <source>
        <dbReference type="SAM" id="Phobius"/>
    </source>
</evidence>
<organism evidence="7">
    <name type="scientific">hydrothermal vent metagenome</name>
    <dbReference type="NCBI Taxonomy" id="652676"/>
    <lineage>
        <taxon>unclassified sequences</taxon>
        <taxon>metagenomes</taxon>
        <taxon>ecological metagenomes</taxon>
    </lineage>
</organism>
<dbReference type="InterPro" id="IPR007533">
    <property type="entry name" value="Cyt_c_oxidase_assmbl_CtaG"/>
</dbReference>
<evidence type="ECO:0000256" key="3">
    <source>
        <dbReference type="ARBA" id="ARBA00022692"/>
    </source>
</evidence>
<dbReference type="Gene3D" id="2.60.370.10">
    <property type="entry name" value="Ctag/Cox11"/>
    <property type="match status" value="1"/>
</dbReference>
<evidence type="ECO:0000256" key="1">
    <source>
        <dbReference type="ARBA" id="ARBA00004007"/>
    </source>
</evidence>
<dbReference type="InterPro" id="IPR023471">
    <property type="entry name" value="CtaG/Cox11_dom_sf"/>
</dbReference>
<protein>
    <submittedName>
        <fullName evidence="7">Cytochrome oxidase biogenesis protein Cox11-CtaG, copper delivery to Cox1</fullName>
    </submittedName>
</protein>
<gene>
    <name evidence="7" type="ORF">MNBD_GAMMA12-1897</name>
</gene>
<comment type="subcellular location">
    <subcellularLocation>
        <location evidence="2">Membrane</location>
        <topology evidence="2">Single-pass membrane protein</topology>
    </subcellularLocation>
</comment>
<dbReference type="EMBL" id="UOFL01000256">
    <property type="protein sequence ID" value="VAW82886.1"/>
    <property type="molecule type" value="Genomic_DNA"/>
</dbReference>
<dbReference type="PIRSF" id="PIRSF005413">
    <property type="entry name" value="COX11"/>
    <property type="match status" value="1"/>
</dbReference>
<accession>A0A3B0ZQK7</accession>
<proteinExistence type="predicted"/>
<dbReference type="PANTHER" id="PTHR21320">
    <property type="entry name" value="CYTOCHROME C OXIDASE ASSEMBLY PROTEIN COX11-RELATED"/>
    <property type="match status" value="1"/>
</dbReference>
<dbReference type="PANTHER" id="PTHR21320:SF3">
    <property type="entry name" value="CYTOCHROME C OXIDASE ASSEMBLY PROTEIN COX11, MITOCHONDRIAL-RELATED"/>
    <property type="match status" value="1"/>
</dbReference>
<name>A0A3B0ZQK7_9ZZZZ</name>
<evidence type="ECO:0000313" key="7">
    <source>
        <dbReference type="EMBL" id="VAW82886.1"/>
    </source>
</evidence>
<evidence type="ECO:0000256" key="4">
    <source>
        <dbReference type="ARBA" id="ARBA00022989"/>
    </source>
</evidence>
<dbReference type="Pfam" id="PF04442">
    <property type="entry name" value="CtaG_Cox11"/>
    <property type="match status" value="1"/>
</dbReference>
<keyword evidence="5 6" id="KW-0472">Membrane</keyword>
<comment type="function">
    <text evidence="1">Exerts its effect at some terminal stage of cytochrome c oxidase synthesis, probably by being involved in the insertion of the copper B into subunit I.</text>
</comment>
<dbReference type="GO" id="GO:0016020">
    <property type="term" value="C:membrane"/>
    <property type="evidence" value="ECO:0007669"/>
    <property type="project" value="UniProtKB-SubCell"/>
</dbReference>
<sequence>MTDTRKANLITLRTTILIVIVMFGFGYALTLLYDLICDKFGFNGKTQRVNLTEATKFKVDKTRTLTVILDSNVNSALPWKFYPKKSKITVHPGEITRVVYVAKNISSKTITGQATYNVTPPGAARFFKKSDCFCFTKQKLKPGETKEMIVLFTIDPRVSKKINTLYLSYTFFNISKYLKK</sequence>
<keyword evidence="4 6" id="KW-1133">Transmembrane helix</keyword>
<dbReference type="SUPFAM" id="SSF110111">
    <property type="entry name" value="Ctag/Cox11"/>
    <property type="match status" value="1"/>
</dbReference>
<evidence type="ECO:0000256" key="2">
    <source>
        <dbReference type="ARBA" id="ARBA00004167"/>
    </source>
</evidence>
<feature type="transmembrane region" description="Helical" evidence="6">
    <location>
        <begin position="12"/>
        <end position="33"/>
    </location>
</feature>
<dbReference type="AlphaFoldDB" id="A0A3B0ZQK7"/>
<keyword evidence="3 6" id="KW-0812">Transmembrane</keyword>
<evidence type="ECO:0000256" key="5">
    <source>
        <dbReference type="ARBA" id="ARBA00023136"/>
    </source>
</evidence>